<keyword evidence="4 10" id="KW-0808">Transferase</keyword>
<dbReference type="RefSeq" id="WP_147043569.1">
    <property type="nucleotide sequence ID" value="NZ_BAABIR010000001.1"/>
</dbReference>
<keyword evidence="8 10" id="KW-0342">GTP-binding</keyword>
<evidence type="ECO:0000256" key="6">
    <source>
        <dbReference type="ARBA" id="ARBA00022741"/>
    </source>
</evidence>
<comment type="catalytic activity">
    <reaction evidence="10">
        <text>sulfate + ATP + H(+) = adenosine 5'-phosphosulfate + diphosphate</text>
        <dbReference type="Rhea" id="RHEA:18133"/>
        <dbReference type="ChEBI" id="CHEBI:15378"/>
        <dbReference type="ChEBI" id="CHEBI:16189"/>
        <dbReference type="ChEBI" id="CHEBI:30616"/>
        <dbReference type="ChEBI" id="CHEBI:33019"/>
        <dbReference type="ChEBI" id="CHEBI:58243"/>
        <dbReference type="EC" id="2.7.7.4"/>
    </reaction>
</comment>
<comment type="subunit">
    <text evidence="3">Sulfate-activating enzymes, NodP and NodQ, may be physically associated.</text>
</comment>
<dbReference type="UniPathway" id="UPA00140">
    <property type="reaction ID" value="UER00204"/>
</dbReference>
<dbReference type="Pfam" id="PF22594">
    <property type="entry name" value="GTP-eEF1A_C"/>
    <property type="match status" value="1"/>
</dbReference>
<name>A0A5C6TUN1_9SPHN</name>
<feature type="binding site" evidence="10">
    <location>
        <begin position="109"/>
        <end position="113"/>
    </location>
    <ligand>
        <name>GTP</name>
        <dbReference type="ChEBI" id="CHEBI:37565"/>
    </ligand>
</feature>
<dbReference type="InterPro" id="IPR044138">
    <property type="entry name" value="CysN_II"/>
</dbReference>
<dbReference type="Pfam" id="PF00009">
    <property type="entry name" value="GTP_EFTU"/>
    <property type="match status" value="1"/>
</dbReference>
<reference evidence="12 13" key="1">
    <citation type="journal article" date="2015" name="J. Microbiol.">
        <title>Sphingosinicella ginsenosidimutans sp. nov., with ginsenoside converting activity.</title>
        <authorList>
            <person name="Kim J.K."/>
            <person name="Kang M.S."/>
            <person name="Park S.C."/>
            <person name="Kim K.M."/>
            <person name="Choi K."/>
            <person name="Yoon M.H."/>
            <person name="Im W.T."/>
        </authorList>
    </citation>
    <scope>NUCLEOTIDE SEQUENCE [LARGE SCALE GENOMIC DNA]</scope>
    <source>
        <strain evidence="12 13">BS-11</strain>
    </source>
</reference>
<dbReference type="Gene3D" id="3.40.50.300">
    <property type="entry name" value="P-loop containing nucleotide triphosphate hydrolases"/>
    <property type="match status" value="2"/>
</dbReference>
<dbReference type="InterPro" id="IPR027417">
    <property type="entry name" value="P-loop_NTPase"/>
</dbReference>
<dbReference type="PRINTS" id="PR00315">
    <property type="entry name" value="ELONGATNFCT"/>
</dbReference>
<sequence>MATALRVAAPAADILPDGADKTLLRFITCGSVDDGKSTLIGRLLYDSKLLLDDQLASLERDSARPGAAGAELDFASLVDGLAAEREQGITIDVAYRFFATDTRKFIVADTPGHEQYTRNMATGASTADLAIILIDARKGVLPQTRRHSRIAHLLGIRHLVLAVNKMDLVDYDEAAFDAIVADYRDFASAAGIGDFTAIPLSGLAGDNVIRSSMNMPWYAGPPLLRHLERVELDAGSGEAAGFHFPVQWVNRPNQDFRGYAGTVAEGAVRAGDPVRILPSGRRTRVARIVTFGGERAEARAGQAVTLVLADEVDCSRGDMIVGDGAEVETVDRIAATLIWMASEPLVPGRSYWLKIGPLTVAASVARIVETVEIEGAARGDGRGLSLNEIARCELLLDRPVPALPYARSRRLGGFILIDRATHATLAAGMIDALDAGAMEESHQGSGRIIRLTGANAAERDEFARKARRRLLARGRPSFVLDRAALADLSEEPLREDDAAFARRAAESARLLSRAGVTVLLSLDLPAESAPGPEINLSDPGADWDWII</sequence>
<dbReference type="InterPro" id="IPR044139">
    <property type="entry name" value="CysN_NoDQ_III"/>
</dbReference>
<dbReference type="InterPro" id="IPR009001">
    <property type="entry name" value="Transl_elong_EF1A/Init_IF2_C"/>
</dbReference>
<protein>
    <recommendedName>
        <fullName evidence="10">Sulfate adenylyltransferase subunit 1</fullName>
        <ecNumber evidence="10">2.7.7.4</ecNumber>
    </recommendedName>
    <alternativeName>
        <fullName evidence="10">ATP-sulfurylase large subunit</fullName>
    </alternativeName>
    <alternativeName>
        <fullName evidence="10">Sulfate adenylate transferase</fullName>
        <shortName evidence="10">SAT</shortName>
    </alternativeName>
</protein>
<dbReference type="EC" id="2.7.7.4" evidence="10"/>
<comment type="similarity">
    <text evidence="10">Belongs to the TRAFAC class translation factor GTPase superfamily. Classic translation factor GTPase family. CysN/NodQ subfamily.</text>
</comment>
<evidence type="ECO:0000313" key="12">
    <source>
        <dbReference type="EMBL" id="TXC64163.1"/>
    </source>
</evidence>
<dbReference type="FunFam" id="3.40.50.300:FF:000119">
    <property type="entry name" value="Sulfate adenylyltransferase subunit 1"/>
    <property type="match status" value="1"/>
</dbReference>
<evidence type="ECO:0000313" key="13">
    <source>
        <dbReference type="Proteomes" id="UP000321249"/>
    </source>
</evidence>
<dbReference type="CDD" id="cd04166">
    <property type="entry name" value="CysN_ATPS"/>
    <property type="match status" value="1"/>
</dbReference>
<evidence type="ECO:0000256" key="10">
    <source>
        <dbReference type="HAMAP-Rule" id="MF_00062"/>
    </source>
</evidence>
<dbReference type="PROSITE" id="PS00301">
    <property type="entry name" value="G_TR_1"/>
    <property type="match status" value="1"/>
</dbReference>
<evidence type="ECO:0000256" key="9">
    <source>
        <dbReference type="ARBA" id="ARBA00024872"/>
    </source>
</evidence>
<dbReference type="GO" id="GO:0070814">
    <property type="term" value="P:hydrogen sulfide biosynthetic process"/>
    <property type="evidence" value="ECO:0007669"/>
    <property type="project" value="UniProtKB-UniRule"/>
</dbReference>
<dbReference type="OrthoDB" id="9804504at2"/>
<feature type="domain" description="Tr-type G" evidence="11">
    <location>
        <begin position="21"/>
        <end position="238"/>
    </location>
</feature>
<dbReference type="HAMAP" id="MF_00062">
    <property type="entry name" value="Sulf_adenylyltr_sub1"/>
    <property type="match status" value="1"/>
</dbReference>
<dbReference type="InterPro" id="IPR000795">
    <property type="entry name" value="T_Tr_GTP-bd_dom"/>
</dbReference>
<comment type="pathway">
    <text evidence="10">Sulfur metabolism; hydrogen sulfide biosynthesis; sulfite from sulfate: step 1/3.</text>
</comment>
<dbReference type="InterPro" id="IPR054696">
    <property type="entry name" value="GTP-eEF1A_C"/>
</dbReference>
<dbReference type="PROSITE" id="PS51722">
    <property type="entry name" value="G_TR_2"/>
    <property type="match status" value="1"/>
</dbReference>
<dbReference type="CDD" id="cd04095">
    <property type="entry name" value="CysN_NoDQ_III"/>
    <property type="match status" value="1"/>
</dbReference>
<evidence type="ECO:0000256" key="8">
    <source>
        <dbReference type="ARBA" id="ARBA00023134"/>
    </source>
</evidence>
<dbReference type="InterPro" id="IPR009000">
    <property type="entry name" value="Transl_B-barrel_sf"/>
</dbReference>
<comment type="subunit">
    <text evidence="10">Heterodimer composed of CysD, the smaller subunit, and CysN.</text>
</comment>
<evidence type="ECO:0000256" key="2">
    <source>
        <dbReference type="ARBA" id="ARBA00002357"/>
    </source>
</evidence>
<keyword evidence="5 10" id="KW-0548">Nucleotidyltransferase</keyword>
<comment type="function">
    <text evidence="9">Proposed to provide activated sulfate for transfer to Nod factor. ATP sulfurylase may be the GTPase, regulating ATP sulfurylase activity.</text>
</comment>
<dbReference type="InterPro" id="IPR041757">
    <property type="entry name" value="CysN_GTP-bd"/>
</dbReference>
<proteinExistence type="inferred from homology"/>
<dbReference type="GO" id="GO:0003924">
    <property type="term" value="F:GTPase activity"/>
    <property type="evidence" value="ECO:0007669"/>
    <property type="project" value="InterPro"/>
</dbReference>
<dbReference type="NCBIfam" id="NF003478">
    <property type="entry name" value="PRK05124.1"/>
    <property type="match status" value="1"/>
</dbReference>
<accession>A0A5C6TUN1</accession>
<feature type="binding site" evidence="10">
    <location>
        <begin position="164"/>
        <end position="167"/>
    </location>
    <ligand>
        <name>GTP</name>
        <dbReference type="ChEBI" id="CHEBI:37565"/>
    </ligand>
</feature>
<dbReference type="GO" id="GO:0000103">
    <property type="term" value="P:sulfate assimilation"/>
    <property type="evidence" value="ECO:0007669"/>
    <property type="project" value="UniProtKB-UniRule"/>
</dbReference>
<dbReference type="Proteomes" id="UP000321249">
    <property type="component" value="Unassembled WGS sequence"/>
</dbReference>
<gene>
    <name evidence="10 12" type="primary">cysN</name>
    <name evidence="12" type="ORF">FRZ32_11135</name>
</gene>
<dbReference type="InterPro" id="IPR011779">
    <property type="entry name" value="SO4_adenylTrfase_lsu"/>
</dbReference>
<keyword evidence="13" id="KW-1185">Reference proteome</keyword>
<keyword evidence="7 10" id="KW-0067">ATP-binding</keyword>
<organism evidence="12 13">
    <name type="scientific">Allosphingosinicella ginsenosidimutans</name>
    <dbReference type="NCBI Taxonomy" id="1176539"/>
    <lineage>
        <taxon>Bacteria</taxon>
        <taxon>Pseudomonadati</taxon>
        <taxon>Pseudomonadota</taxon>
        <taxon>Alphaproteobacteria</taxon>
        <taxon>Sphingomonadales</taxon>
        <taxon>Sphingomonadaceae</taxon>
        <taxon>Allosphingosinicella</taxon>
    </lineage>
</organism>
<dbReference type="GO" id="GO:0005524">
    <property type="term" value="F:ATP binding"/>
    <property type="evidence" value="ECO:0007669"/>
    <property type="project" value="UniProtKB-KW"/>
</dbReference>
<evidence type="ECO:0000256" key="7">
    <source>
        <dbReference type="ARBA" id="ARBA00022840"/>
    </source>
</evidence>
<dbReference type="GO" id="GO:0004020">
    <property type="term" value="F:adenylylsulfate kinase activity"/>
    <property type="evidence" value="ECO:0007669"/>
    <property type="project" value="UniProtKB-EC"/>
</dbReference>
<keyword evidence="6 10" id="KW-0547">Nucleotide-binding</keyword>
<dbReference type="NCBIfam" id="TIGR02034">
    <property type="entry name" value="CysN"/>
    <property type="match status" value="1"/>
</dbReference>
<dbReference type="SUPFAM" id="SSF50447">
    <property type="entry name" value="Translation proteins"/>
    <property type="match status" value="1"/>
</dbReference>
<comment type="function">
    <text evidence="2">APS kinase catalyzes the synthesis of activated sulfate.</text>
</comment>
<comment type="function">
    <text evidence="10">With CysD forms the ATP sulfurylase (ATPS) that catalyzes the adenylation of sulfate producing adenosine 5'-phosphosulfate (APS) and diphosphate, the first enzymatic step in sulfur assimilation pathway. APS synthesis involves the formation of a high-energy phosphoric-sulfuric acid anhydride bond driven by GTP hydrolysis by CysN coupled to ATP hydrolysis by CysD.</text>
</comment>
<dbReference type="PANTHER" id="PTHR23115">
    <property type="entry name" value="TRANSLATION FACTOR"/>
    <property type="match status" value="1"/>
</dbReference>
<dbReference type="AlphaFoldDB" id="A0A5C6TUN1"/>
<comment type="catalytic activity">
    <reaction evidence="1">
        <text>adenosine 5'-phosphosulfate + ATP = 3'-phosphoadenylyl sulfate + ADP + H(+)</text>
        <dbReference type="Rhea" id="RHEA:24152"/>
        <dbReference type="ChEBI" id="CHEBI:15378"/>
        <dbReference type="ChEBI" id="CHEBI:30616"/>
        <dbReference type="ChEBI" id="CHEBI:58243"/>
        <dbReference type="ChEBI" id="CHEBI:58339"/>
        <dbReference type="ChEBI" id="CHEBI:456216"/>
        <dbReference type="EC" id="2.7.1.25"/>
    </reaction>
</comment>
<evidence type="ECO:0000259" key="11">
    <source>
        <dbReference type="PROSITE" id="PS51722"/>
    </source>
</evidence>
<dbReference type="Gene3D" id="2.40.30.10">
    <property type="entry name" value="Translation factors"/>
    <property type="match status" value="2"/>
</dbReference>
<dbReference type="InterPro" id="IPR031157">
    <property type="entry name" value="G_TR_CS"/>
</dbReference>
<dbReference type="SUPFAM" id="SSF52540">
    <property type="entry name" value="P-loop containing nucleoside triphosphate hydrolases"/>
    <property type="match status" value="1"/>
</dbReference>
<dbReference type="GO" id="GO:0004781">
    <property type="term" value="F:sulfate adenylyltransferase (ATP) activity"/>
    <property type="evidence" value="ECO:0007669"/>
    <property type="project" value="UniProtKB-UniRule"/>
</dbReference>
<evidence type="ECO:0000256" key="3">
    <source>
        <dbReference type="ARBA" id="ARBA00011760"/>
    </source>
</evidence>
<dbReference type="SUPFAM" id="SSF50465">
    <property type="entry name" value="EF-Tu/eEF-1alpha/eIF2-gamma C-terminal domain"/>
    <property type="match status" value="1"/>
</dbReference>
<feature type="binding site" evidence="10">
    <location>
        <begin position="30"/>
        <end position="37"/>
    </location>
    <ligand>
        <name>GTP</name>
        <dbReference type="ChEBI" id="CHEBI:37565"/>
    </ligand>
</feature>
<evidence type="ECO:0000256" key="4">
    <source>
        <dbReference type="ARBA" id="ARBA00022679"/>
    </source>
</evidence>
<evidence type="ECO:0000256" key="5">
    <source>
        <dbReference type="ARBA" id="ARBA00022695"/>
    </source>
</evidence>
<evidence type="ECO:0000256" key="1">
    <source>
        <dbReference type="ARBA" id="ARBA00001823"/>
    </source>
</evidence>
<dbReference type="EMBL" id="VOQQ01000001">
    <property type="protein sequence ID" value="TXC64163.1"/>
    <property type="molecule type" value="Genomic_DNA"/>
</dbReference>
<dbReference type="InterPro" id="IPR050100">
    <property type="entry name" value="TRAFAC_GTPase_members"/>
</dbReference>
<dbReference type="CDD" id="cd03695">
    <property type="entry name" value="CysN_NodQ_II"/>
    <property type="match status" value="1"/>
</dbReference>
<dbReference type="GO" id="GO:0005525">
    <property type="term" value="F:GTP binding"/>
    <property type="evidence" value="ECO:0007669"/>
    <property type="project" value="UniProtKB-UniRule"/>
</dbReference>
<comment type="caution">
    <text evidence="12">The sequence shown here is derived from an EMBL/GenBank/DDBJ whole genome shotgun (WGS) entry which is preliminary data.</text>
</comment>